<evidence type="ECO:0000256" key="4">
    <source>
        <dbReference type="ARBA" id="ARBA00022723"/>
    </source>
</evidence>
<gene>
    <name evidence="9" type="ORF">KDA27_01100</name>
</gene>
<organism evidence="9 10">
    <name type="scientific">Eiseniibacteriota bacterium</name>
    <dbReference type="NCBI Taxonomy" id="2212470"/>
    <lineage>
        <taxon>Bacteria</taxon>
        <taxon>Candidatus Eiseniibacteriota</taxon>
    </lineage>
</organism>
<evidence type="ECO:0000256" key="2">
    <source>
        <dbReference type="ARBA" id="ARBA00001946"/>
    </source>
</evidence>
<feature type="binding site" evidence="7">
    <location>
        <position position="211"/>
    </location>
    <ligand>
        <name>Mg(2+)</name>
        <dbReference type="ChEBI" id="CHEBI:18420"/>
        <label>1</label>
        <note>catalytic</note>
    </ligand>
</feature>
<reference evidence="9" key="1">
    <citation type="submission" date="2020-04" db="EMBL/GenBank/DDBJ databases">
        <authorList>
            <person name="Zhang T."/>
        </authorList>
    </citation>
    <scope>NUCLEOTIDE SEQUENCE</scope>
    <source>
        <strain evidence="9">HKST-UBA02</strain>
    </source>
</reference>
<dbReference type="SUPFAM" id="SSF56655">
    <property type="entry name" value="Carbohydrate phosphatase"/>
    <property type="match status" value="1"/>
</dbReference>
<dbReference type="GO" id="GO:0046854">
    <property type="term" value="P:phosphatidylinositol phosphate biosynthetic process"/>
    <property type="evidence" value="ECO:0007669"/>
    <property type="project" value="InterPro"/>
</dbReference>
<dbReference type="AlphaFoldDB" id="A0A956SBG7"/>
<dbReference type="PROSITE" id="PS00629">
    <property type="entry name" value="IMP_1"/>
    <property type="match status" value="1"/>
</dbReference>
<evidence type="ECO:0000313" key="9">
    <source>
        <dbReference type="EMBL" id="MCA9754370.1"/>
    </source>
</evidence>
<dbReference type="GO" id="GO:0006020">
    <property type="term" value="P:inositol metabolic process"/>
    <property type="evidence" value="ECO:0007669"/>
    <property type="project" value="TreeGrafter"/>
</dbReference>
<comment type="caution">
    <text evidence="9">The sequence shown here is derived from an EMBL/GenBank/DDBJ whole genome shotgun (WGS) entry which is preliminary data.</text>
</comment>
<dbReference type="PROSITE" id="PS00630">
    <property type="entry name" value="IMP_2"/>
    <property type="match status" value="1"/>
</dbReference>
<evidence type="ECO:0000256" key="8">
    <source>
        <dbReference type="RuleBase" id="RU364068"/>
    </source>
</evidence>
<proteinExistence type="inferred from homology"/>
<dbReference type="GO" id="GO:0007165">
    <property type="term" value="P:signal transduction"/>
    <property type="evidence" value="ECO:0007669"/>
    <property type="project" value="TreeGrafter"/>
</dbReference>
<evidence type="ECO:0000256" key="3">
    <source>
        <dbReference type="ARBA" id="ARBA00009759"/>
    </source>
</evidence>
<comment type="catalytic activity">
    <reaction evidence="1 8">
        <text>a myo-inositol phosphate + H2O = myo-inositol + phosphate</text>
        <dbReference type="Rhea" id="RHEA:24056"/>
        <dbReference type="ChEBI" id="CHEBI:15377"/>
        <dbReference type="ChEBI" id="CHEBI:17268"/>
        <dbReference type="ChEBI" id="CHEBI:43474"/>
        <dbReference type="ChEBI" id="CHEBI:84139"/>
        <dbReference type="EC" id="3.1.3.25"/>
    </reaction>
</comment>
<evidence type="ECO:0000256" key="5">
    <source>
        <dbReference type="ARBA" id="ARBA00022801"/>
    </source>
</evidence>
<accession>A0A956SBG7</accession>
<evidence type="ECO:0000256" key="6">
    <source>
        <dbReference type="ARBA" id="ARBA00022842"/>
    </source>
</evidence>
<evidence type="ECO:0000256" key="7">
    <source>
        <dbReference type="PIRSR" id="PIRSR600760-2"/>
    </source>
</evidence>
<dbReference type="PANTHER" id="PTHR20854:SF4">
    <property type="entry name" value="INOSITOL-1-MONOPHOSPHATASE-RELATED"/>
    <property type="match status" value="1"/>
</dbReference>
<dbReference type="InterPro" id="IPR033942">
    <property type="entry name" value="IMPase"/>
</dbReference>
<dbReference type="Pfam" id="PF00459">
    <property type="entry name" value="Inositol_P"/>
    <property type="match status" value="1"/>
</dbReference>
<evidence type="ECO:0000313" key="10">
    <source>
        <dbReference type="Proteomes" id="UP000739538"/>
    </source>
</evidence>
<feature type="binding site" evidence="7">
    <location>
        <position position="85"/>
    </location>
    <ligand>
        <name>Mg(2+)</name>
        <dbReference type="ChEBI" id="CHEBI:18420"/>
        <label>1</label>
        <note>catalytic</note>
    </ligand>
</feature>
<comment type="similarity">
    <text evidence="3 8">Belongs to the inositol monophosphatase superfamily.</text>
</comment>
<feature type="binding site" evidence="7">
    <location>
        <position position="83"/>
    </location>
    <ligand>
        <name>Mg(2+)</name>
        <dbReference type="ChEBI" id="CHEBI:18420"/>
        <label>1</label>
        <note>catalytic</note>
    </ligand>
</feature>
<dbReference type="PANTHER" id="PTHR20854">
    <property type="entry name" value="INOSITOL MONOPHOSPHATASE"/>
    <property type="match status" value="1"/>
</dbReference>
<dbReference type="PRINTS" id="PR00377">
    <property type="entry name" value="IMPHPHTASES"/>
</dbReference>
<dbReference type="Gene3D" id="3.30.540.10">
    <property type="entry name" value="Fructose-1,6-Bisphosphatase, subunit A, domain 1"/>
    <property type="match status" value="1"/>
</dbReference>
<dbReference type="GO" id="GO:0008934">
    <property type="term" value="F:inositol monophosphate 1-phosphatase activity"/>
    <property type="evidence" value="ECO:0007669"/>
    <property type="project" value="InterPro"/>
</dbReference>
<dbReference type="InterPro" id="IPR020583">
    <property type="entry name" value="Inositol_monoP_metal-BS"/>
</dbReference>
<keyword evidence="6 7" id="KW-0460">Magnesium</keyword>
<dbReference type="Gene3D" id="3.40.190.80">
    <property type="match status" value="1"/>
</dbReference>
<evidence type="ECO:0000256" key="1">
    <source>
        <dbReference type="ARBA" id="ARBA00001033"/>
    </source>
</evidence>
<dbReference type="CDD" id="cd01639">
    <property type="entry name" value="IMPase"/>
    <property type="match status" value="1"/>
</dbReference>
<feature type="binding site" evidence="7">
    <location>
        <position position="67"/>
    </location>
    <ligand>
        <name>Mg(2+)</name>
        <dbReference type="ChEBI" id="CHEBI:18420"/>
        <label>1</label>
        <note>catalytic</note>
    </ligand>
</feature>
<protein>
    <recommendedName>
        <fullName evidence="8">Inositol-1-monophosphatase</fullName>
        <ecNumber evidence="8">3.1.3.25</ecNumber>
    </recommendedName>
</protein>
<reference evidence="9" key="2">
    <citation type="journal article" date="2021" name="Microbiome">
        <title>Successional dynamics and alternative stable states in a saline activated sludge microbial community over 9 years.</title>
        <authorList>
            <person name="Wang Y."/>
            <person name="Ye J."/>
            <person name="Ju F."/>
            <person name="Liu L."/>
            <person name="Boyd J.A."/>
            <person name="Deng Y."/>
            <person name="Parks D.H."/>
            <person name="Jiang X."/>
            <person name="Yin X."/>
            <person name="Woodcroft B.J."/>
            <person name="Tyson G.W."/>
            <person name="Hugenholtz P."/>
            <person name="Polz M.F."/>
            <person name="Zhang T."/>
        </authorList>
    </citation>
    <scope>NUCLEOTIDE SEQUENCE</scope>
    <source>
        <strain evidence="9">HKST-UBA02</strain>
    </source>
</reference>
<keyword evidence="5 8" id="KW-0378">Hydrolase</keyword>
<dbReference type="EC" id="3.1.3.25" evidence="8"/>
<dbReference type="FunFam" id="3.30.540.10:FF:000003">
    <property type="entry name" value="Inositol-1-monophosphatase"/>
    <property type="match status" value="1"/>
</dbReference>
<sequence length="259" mass="28128">MSDIYTFAKELAREAGAMLEAGHGSVERGDVGYKGWRNLVTQLDTQVEAHVARRIEAVFPDHGILAEEGVAKEGSGPYRWVIDPLDGTTNYVHRHPFYCVSIAVYERETPLVGVIYAPKLGEFYCCHRGQGAELNGRRIQVSQETDLGRSLLASGFAYGKGAPEDRNLDNWARLSIVSRGLRRCGSAALDLAYVADGRYDGFWELSLNPWDVAAGALLVQEAGGTVTDCRGGDTYHDGLSIAATNGAIHSGLLEQLVNV</sequence>
<dbReference type="GO" id="GO:0046872">
    <property type="term" value="F:metal ion binding"/>
    <property type="evidence" value="ECO:0007669"/>
    <property type="project" value="UniProtKB-KW"/>
</dbReference>
<feature type="binding site" evidence="7">
    <location>
        <position position="86"/>
    </location>
    <ligand>
        <name>Mg(2+)</name>
        <dbReference type="ChEBI" id="CHEBI:18420"/>
        <label>1</label>
        <note>catalytic</note>
    </ligand>
</feature>
<dbReference type="EMBL" id="JAGQHS010000002">
    <property type="protein sequence ID" value="MCA9754370.1"/>
    <property type="molecule type" value="Genomic_DNA"/>
</dbReference>
<name>A0A956SBG7_UNCEI</name>
<dbReference type="InterPro" id="IPR000760">
    <property type="entry name" value="Inositol_monophosphatase-like"/>
</dbReference>
<keyword evidence="4 7" id="KW-0479">Metal-binding</keyword>
<dbReference type="InterPro" id="IPR020550">
    <property type="entry name" value="Inositol_monophosphatase_CS"/>
</dbReference>
<dbReference type="Proteomes" id="UP000739538">
    <property type="component" value="Unassembled WGS sequence"/>
</dbReference>
<comment type="cofactor">
    <cofactor evidence="2 7 8">
        <name>Mg(2+)</name>
        <dbReference type="ChEBI" id="CHEBI:18420"/>
    </cofactor>
</comment>